<feature type="transmembrane region" description="Helical" evidence="1">
    <location>
        <begin position="84"/>
        <end position="103"/>
    </location>
</feature>
<evidence type="ECO:0000259" key="2">
    <source>
        <dbReference type="Pfam" id="PF00149"/>
    </source>
</evidence>
<name>A0A1Z8JMG1_PICKU</name>
<feature type="domain" description="Calcineurin-like phosphoesterase" evidence="2">
    <location>
        <begin position="320"/>
        <end position="551"/>
    </location>
</feature>
<keyword evidence="1" id="KW-1133">Transmembrane helix</keyword>
<dbReference type="PANTHER" id="PTHR32440">
    <property type="entry name" value="PHOSPHATASE DCR2-RELATED-RELATED"/>
    <property type="match status" value="1"/>
</dbReference>
<comment type="caution">
    <text evidence="3">The sequence shown here is derived from an EMBL/GenBank/DDBJ whole genome shotgun (WGS) entry which is preliminary data.</text>
</comment>
<gene>
    <name evidence="3" type="ORF">CAS74_002746</name>
</gene>
<protein>
    <recommendedName>
        <fullName evidence="2">Calcineurin-like phosphoesterase domain-containing protein</fullName>
    </recommendedName>
</protein>
<dbReference type="Gene3D" id="3.60.21.10">
    <property type="match status" value="1"/>
</dbReference>
<evidence type="ECO:0000256" key="1">
    <source>
        <dbReference type="SAM" id="Phobius"/>
    </source>
</evidence>
<sequence length="617" mass="70527">MSHDNTEKLPPELEGAKLIFGDKIVDPKDARICHPHSRVVPENPAIHPIVQPPHRPKSSNIQLPIAFYNFIYNHYISHMLNKKILRAILYLLVAMVATCIVIYTRHRNETIPLSSLLSPSPEHGHVVIDVGFKTCWVSTICTDSIKRTYTFLENISKEKELTDSLQINHLGKDLLGSSSYIKKIFPYEVKIPVEIANKYKVTPISQFYVENVNNDDTLTSDFIDAGYGLHFKRSVTISPYTDINFIFSSLQTNPTPGWEQVSKFPLVIHKSDFYTNGTDTNLIDFKSTNYHSLDHQVYLHAKKGGSDKTNVSLKPKNGKFKVAQVADLHLLTGFGKCMDPFPELDYPVENCLADRDTMSFVDELLEMEKPDLVILTGDQVFGPYTYDTETALFKAVEPMVKREIPYAAILGNHDHEGSLTKSEIMELFEKFEYSLTKSTPDLNYLINIGDPERPDVTLYMLEAANIRNPKQLVKNFTPQGDFIRNHHSEAEFKMGVFHIPTKEFQDVRFRDPNSYLGSYREWVMARNMEEGLFQALNEEGVKLITIGHDHVNDFCFENQGINLCYGGASGYGGYAGFGGYERRIRLFEFDTQKKEVSTWKRVHHDIDKIVDFETFAY</sequence>
<keyword evidence="1" id="KW-0812">Transmembrane</keyword>
<proteinExistence type="predicted"/>
<accession>A0A1Z8JMG1</accession>
<dbReference type="CDD" id="cd07383">
    <property type="entry name" value="MPP_Dcr2"/>
    <property type="match status" value="1"/>
</dbReference>
<dbReference type="InterPro" id="IPR004843">
    <property type="entry name" value="Calcineurin-like_PHP"/>
</dbReference>
<dbReference type="VEuPathDB" id="FungiDB:C5L36_0E04940"/>
<dbReference type="Pfam" id="PF00149">
    <property type="entry name" value="Metallophos"/>
    <property type="match status" value="1"/>
</dbReference>
<organism evidence="3 4">
    <name type="scientific">Pichia kudriavzevii</name>
    <name type="common">Yeast</name>
    <name type="synonym">Issatchenkia orientalis</name>
    <dbReference type="NCBI Taxonomy" id="4909"/>
    <lineage>
        <taxon>Eukaryota</taxon>
        <taxon>Fungi</taxon>
        <taxon>Dikarya</taxon>
        <taxon>Ascomycota</taxon>
        <taxon>Saccharomycotina</taxon>
        <taxon>Pichiomycetes</taxon>
        <taxon>Pichiales</taxon>
        <taxon>Pichiaceae</taxon>
        <taxon>Pichia</taxon>
    </lineage>
</organism>
<dbReference type="GO" id="GO:0005737">
    <property type="term" value="C:cytoplasm"/>
    <property type="evidence" value="ECO:0007669"/>
    <property type="project" value="TreeGrafter"/>
</dbReference>
<dbReference type="EMBL" id="NHMM01000004">
    <property type="protein sequence ID" value="OUT21770.1"/>
    <property type="molecule type" value="Genomic_DNA"/>
</dbReference>
<dbReference type="AlphaFoldDB" id="A0A1Z8JMG1"/>
<dbReference type="InterPro" id="IPR029052">
    <property type="entry name" value="Metallo-depent_PP-like"/>
</dbReference>
<evidence type="ECO:0000313" key="3">
    <source>
        <dbReference type="EMBL" id="OUT21770.1"/>
    </source>
</evidence>
<reference evidence="3 4" key="1">
    <citation type="submission" date="2017-05" db="EMBL/GenBank/DDBJ databases">
        <title>The Genome Sequence of Candida krusei Ckrusei653.</title>
        <authorList>
            <person name="Cuomo C."/>
            <person name="Forche A."/>
            <person name="Young S."/>
            <person name="Abouelleil A."/>
            <person name="Cao P."/>
            <person name="Chapman S."/>
            <person name="Cusick C."/>
            <person name="Shea T."/>
            <person name="Nusbaum C."/>
            <person name="Birren B."/>
        </authorList>
    </citation>
    <scope>NUCLEOTIDE SEQUENCE [LARGE SCALE GENOMIC DNA]</scope>
    <source>
        <strain evidence="3 4">Ckrusei653</strain>
    </source>
</reference>
<keyword evidence="1" id="KW-0472">Membrane</keyword>
<dbReference type="Proteomes" id="UP000195871">
    <property type="component" value="Unassembled WGS sequence"/>
</dbReference>
<evidence type="ECO:0000313" key="4">
    <source>
        <dbReference type="Proteomes" id="UP000195871"/>
    </source>
</evidence>
<dbReference type="SUPFAM" id="SSF56300">
    <property type="entry name" value="Metallo-dependent phosphatases"/>
    <property type="match status" value="1"/>
</dbReference>
<dbReference type="PANTHER" id="PTHR32440:SF0">
    <property type="entry name" value="PHOSPHATASE DCR2-RELATED"/>
    <property type="match status" value="1"/>
</dbReference>
<dbReference type="GO" id="GO:0004721">
    <property type="term" value="F:phosphoprotein phosphatase activity"/>
    <property type="evidence" value="ECO:0007669"/>
    <property type="project" value="TreeGrafter"/>
</dbReference>